<reference evidence="2 3" key="1">
    <citation type="journal article" date="2008" name="Proc. Natl. Acad. Sci. U.S.A.">
        <title>Niche adaptation and genome expansion in the chlorophyll d-producing cyanobacterium Acaryochloris marina.</title>
        <authorList>
            <person name="Swingley W.D."/>
            <person name="Chen M."/>
            <person name="Cheung P.C."/>
            <person name="Conrad A.L."/>
            <person name="Dejesa L.C."/>
            <person name="Hao J."/>
            <person name="Honchak B.M."/>
            <person name="Karbach L.E."/>
            <person name="Kurdoglu A."/>
            <person name="Lahiri S."/>
            <person name="Mastrian S.D."/>
            <person name="Miyashita H."/>
            <person name="Page L."/>
            <person name="Ramakrishna P."/>
            <person name="Satoh S."/>
            <person name="Sattley W.M."/>
            <person name="Shimada Y."/>
            <person name="Taylor H.L."/>
            <person name="Tomo T."/>
            <person name="Tsuchiya T."/>
            <person name="Wang Z.T."/>
            <person name="Raymond J."/>
            <person name="Mimuro M."/>
            <person name="Blankenship R.E."/>
            <person name="Touchman J.W."/>
        </authorList>
    </citation>
    <scope>NUCLEOTIDE SEQUENCE [LARGE SCALE GENOMIC DNA]</scope>
    <source>
        <strain evidence="3">MBIC 11017</strain>
    </source>
</reference>
<evidence type="ECO:0000256" key="1">
    <source>
        <dbReference type="SAM" id="SignalP"/>
    </source>
</evidence>
<keyword evidence="1" id="KW-0732">Signal</keyword>
<dbReference type="Proteomes" id="UP000000268">
    <property type="component" value="Chromosome"/>
</dbReference>
<feature type="signal peptide" evidence="1">
    <location>
        <begin position="1"/>
        <end position="23"/>
    </location>
</feature>
<dbReference type="AlphaFoldDB" id="B0CE65"/>
<accession>B0CE65</accession>
<keyword evidence="3" id="KW-1185">Reference proteome</keyword>
<organism evidence="2 3">
    <name type="scientific">Acaryochloris marina (strain MBIC 11017)</name>
    <dbReference type="NCBI Taxonomy" id="329726"/>
    <lineage>
        <taxon>Bacteria</taxon>
        <taxon>Bacillati</taxon>
        <taxon>Cyanobacteriota</taxon>
        <taxon>Cyanophyceae</taxon>
        <taxon>Acaryochloridales</taxon>
        <taxon>Acaryochloridaceae</taxon>
        <taxon>Acaryochloris</taxon>
    </lineage>
</organism>
<sequence>MQFSGLILSVVIFPLSLVNTSQAQLIIPAGQVQPPPIPAGFTLQDARQQGRQLTIDTRKTIRKLPENFKTTRTPIIWLSCNPGGLEENNVLVIHSPILIHLSEVLLTEKAIWHDTRSPLELKQIPIKGFSEYFSKHSRKLGDQSISPHITQATQWIRTKDNKMKLIYGGVRPLPSSQTSSRPCRKK</sequence>
<feature type="chain" id="PRO_5002748101" evidence="1">
    <location>
        <begin position="24"/>
        <end position="186"/>
    </location>
</feature>
<dbReference type="KEGG" id="amr:AM1_0650"/>
<evidence type="ECO:0000313" key="2">
    <source>
        <dbReference type="EMBL" id="ABW25699.1"/>
    </source>
</evidence>
<dbReference type="RefSeq" id="WP_012161294.1">
    <property type="nucleotide sequence ID" value="NC_009925.1"/>
</dbReference>
<gene>
    <name evidence="2" type="ordered locus">AM1_0650</name>
</gene>
<evidence type="ECO:0000313" key="3">
    <source>
        <dbReference type="Proteomes" id="UP000000268"/>
    </source>
</evidence>
<dbReference type="EMBL" id="CP000828">
    <property type="protein sequence ID" value="ABW25699.1"/>
    <property type="molecule type" value="Genomic_DNA"/>
</dbReference>
<protein>
    <submittedName>
        <fullName evidence="2">Uncharacterized protein</fullName>
    </submittedName>
</protein>
<dbReference type="HOGENOM" id="CLU_1451491_0_0_3"/>
<proteinExistence type="predicted"/>
<name>B0CE65_ACAM1</name>